<feature type="non-terminal residue" evidence="1">
    <location>
        <position position="58"/>
    </location>
</feature>
<keyword evidence="2" id="KW-1185">Reference proteome</keyword>
<dbReference type="OrthoDB" id="1029639at2759"/>
<dbReference type="Gene3D" id="2.60.40.150">
    <property type="entry name" value="C2 domain"/>
    <property type="match status" value="1"/>
</dbReference>
<gene>
    <name evidence="1" type="ORF">FKW44_023705</name>
</gene>
<reference evidence="2" key="1">
    <citation type="submission" date="2021-01" db="EMBL/GenBank/DDBJ databases">
        <title>Caligus Genome Assembly.</title>
        <authorList>
            <person name="Gallardo-Escarate C."/>
        </authorList>
    </citation>
    <scope>NUCLEOTIDE SEQUENCE [LARGE SCALE GENOMIC DNA]</scope>
</reference>
<evidence type="ECO:0000313" key="2">
    <source>
        <dbReference type="Proteomes" id="UP000595437"/>
    </source>
</evidence>
<dbReference type="SUPFAM" id="SSF49562">
    <property type="entry name" value="C2 domain (Calcium/lipid-binding domain, CaLB)"/>
    <property type="match status" value="1"/>
</dbReference>
<protein>
    <recommendedName>
        <fullName evidence="3">C2 domain-containing protein</fullName>
    </recommendedName>
</protein>
<sequence length="58" mass="6646">MSLKTIKSLFSTAFSGLPDTDTAFFNIDRKDKTDAYSKIFKTKYVANSLNPRWNESFS</sequence>
<evidence type="ECO:0000313" key="1">
    <source>
        <dbReference type="EMBL" id="QQP35471.1"/>
    </source>
</evidence>
<dbReference type="EMBL" id="CP045907">
    <property type="protein sequence ID" value="QQP35471.1"/>
    <property type="molecule type" value="Genomic_DNA"/>
</dbReference>
<dbReference type="InterPro" id="IPR035892">
    <property type="entry name" value="C2_domain_sf"/>
</dbReference>
<evidence type="ECO:0008006" key="3">
    <source>
        <dbReference type="Google" id="ProtNLM"/>
    </source>
</evidence>
<organism evidence="1 2">
    <name type="scientific">Caligus rogercresseyi</name>
    <name type="common">Sea louse</name>
    <dbReference type="NCBI Taxonomy" id="217165"/>
    <lineage>
        <taxon>Eukaryota</taxon>
        <taxon>Metazoa</taxon>
        <taxon>Ecdysozoa</taxon>
        <taxon>Arthropoda</taxon>
        <taxon>Crustacea</taxon>
        <taxon>Multicrustacea</taxon>
        <taxon>Hexanauplia</taxon>
        <taxon>Copepoda</taxon>
        <taxon>Siphonostomatoida</taxon>
        <taxon>Caligidae</taxon>
        <taxon>Caligus</taxon>
    </lineage>
</organism>
<proteinExistence type="predicted"/>
<dbReference type="AlphaFoldDB" id="A0A7T8JVB1"/>
<name>A0A7T8JVB1_CALRO</name>
<accession>A0A7T8JVB1</accession>
<dbReference type="Proteomes" id="UP000595437">
    <property type="component" value="Chromosome 18"/>
</dbReference>